<keyword evidence="2" id="KW-0472">Membrane</keyword>
<evidence type="ECO:0000313" key="3">
    <source>
        <dbReference type="EMBL" id="MTD12958.1"/>
    </source>
</evidence>
<dbReference type="RefSeq" id="WP_154766928.1">
    <property type="nucleotide sequence ID" value="NZ_WLYK01000001.1"/>
</dbReference>
<dbReference type="Proteomes" id="UP000460221">
    <property type="component" value="Unassembled WGS sequence"/>
</dbReference>
<sequence>MNDTWGIPGPTFLGWYIVLGLASLVLALVVRAVIGRSPAPEGPPPTPDPEETGYLAGGPARAVYVALAALRAQQVLVDAGPGAVAVGTLDPRQRLTPLQQALVAATGPGRTLPGVRSDPGVHEALRAIRQRLIAEGLIRSDGTRVAMQLTFLIPVAVLVLGMVRLAFALQNGHAFGYLLVAMGVLLICTLPLLKVQSVTRRGRLRVFSLRAGNRHLLATRNPAWATYGAGGLALGVALFGTAAMFSFDPAFAETIGLPLERYGDPRAGGDGGITSSSSCGGSSDGGGGGGDGGGGGGGCGGGGGGCGG</sequence>
<dbReference type="NCBIfam" id="TIGR04222">
    <property type="entry name" value="near_uncomplex"/>
    <property type="match status" value="1"/>
</dbReference>
<keyword evidence="4" id="KW-1185">Reference proteome</keyword>
<keyword evidence="2" id="KW-0812">Transmembrane</keyword>
<feature type="transmembrane region" description="Helical" evidence="2">
    <location>
        <begin position="149"/>
        <end position="169"/>
    </location>
</feature>
<proteinExistence type="predicted"/>
<gene>
    <name evidence="3" type="ORF">GIS00_03235</name>
</gene>
<reference evidence="3 4" key="1">
    <citation type="submission" date="2019-11" db="EMBL/GenBank/DDBJ databases">
        <authorList>
            <person name="Jiang L.-Q."/>
        </authorList>
    </citation>
    <scope>NUCLEOTIDE SEQUENCE [LARGE SCALE GENOMIC DNA]</scope>
    <source>
        <strain evidence="3 4">YIM 132087</strain>
    </source>
</reference>
<feature type="transmembrane region" description="Helical" evidence="2">
    <location>
        <begin position="175"/>
        <end position="193"/>
    </location>
</feature>
<dbReference type="EMBL" id="WLYK01000001">
    <property type="protein sequence ID" value="MTD12958.1"/>
    <property type="molecule type" value="Genomic_DNA"/>
</dbReference>
<evidence type="ECO:0000313" key="4">
    <source>
        <dbReference type="Proteomes" id="UP000460221"/>
    </source>
</evidence>
<feature type="transmembrane region" description="Helical" evidence="2">
    <location>
        <begin position="12"/>
        <end position="34"/>
    </location>
</feature>
<feature type="transmembrane region" description="Helical" evidence="2">
    <location>
        <begin position="224"/>
        <end position="247"/>
    </location>
</feature>
<accession>A0A7K1FFS3</accession>
<dbReference type="AlphaFoldDB" id="A0A7K1FFS3"/>
<dbReference type="InterPro" id="IPR026467">
    <property type="entry name" value="Ser/Gly_Cys_C_dom"/>
</dbReference>
<comment type="caution">
    <text evidence="3">The sequence shown here is derived from an EMBL/GenBank/DDBJ whole genome shotgun (WGS) entry which is preliminary data.</text>
</comment>
<organism evidence="3 4">
    <name type="scientific">Nakamurella alba</name>
    <dbReference type="NCBI Taxonomy" id="2665158"/>
    <lineage>
        <taxon>Bacteria</taxon>
        <taxon>Bacillati</taxon>
        <taxon>Actinomycetota</taxon>
        <taxon>Actinomycetes</taxon>
        <taxon>Nakamurellales</taxon>
        <taxon>Nakamurellaceae</taxon>
        <taxon>Nakamurella</taxon>
    </lineage>
</organism>
<name>A0A7K1FFS3_9ACTN</name>
<feature type="region of interest" description="Disordered" evidence="1">
    <location>
        <begin position="273"/>
        <end position="308"/>
    </location>
</feature>
<evidence type="ECO:0000256" key="2">
    <source>
        <dbReference type="SAM" id="Phobius"/>
    </source>
</evidence>
<feature type="compositionally biased region" description="Gly residues" evidence="1">
    <location>
        <begin position="282"/>
        <end position="308"/>
    </location>
</feature>
<protein>
    <submittedName>
        <fullName evidence="3">TIGR04222 domain-containing membrane protein</fullName>
    </submittedName>
</protein>
<keyword evidence="2" id="KW-1133">Transmembrane helix</keyword>
<evidence type="ECO:0000256" key="1">
    <source>
        <dbReference type="SAM" id="MobiDB-lite"/>
    </source>
</evidence>